<evidence type="ECO:0000313" key="5">
    <source>
        <dbReference type="Proteomes" id="UP000220914"/>
    </source>
</evidence>
<dbReference type="EMBL" id="PDCP01000076">
    <property type="protein sequence ID" value="PEG34117.1"/>
    <property type="molecule type" value="Genomic_DNA"/>
</dbReference>
<keyword evidence="2" id="KW-0067">ATP-binding</keyword>
<dbReference type="InterPro" id="IPR000792">
    <property type="entry name" value="Tscrpt_reg_LuxR_C"/>
</dbReference>
<dbReference type="SMART" id="SM00028">
    <property type="entry name" value="TPR"/>
    <property type="match status" value="3"/>
</dbReference>
<evidence type="ECO:0000259" key="3">
    <source>
        <dbReference type="PROSITE" id="PS50043"/>
    </source>
</evidence>
<dbReference type="Pfam" id="PF13191">
    <property type="entry name" value="AAA_16"/>
    <property type="match status" value="1"/>
</dbReference>
<dbReference type="Gene3D" id="1.25.40.10">
    <property type="entry name" value="Tetratricopeptide repeat domain"/>
    <property type="match status" value="2"/>
</dbReference>
<reference evidence="4 5" key="1">
    <citation type="submission" date="2017-10" db="EMBL/GenBank/DDBJ databases">
        <title>The new phylogeny of genus Mycobacterium.</title>
        <authorList>
            <person name="Tortoli E."/>
            <person name="Trovato A."/>
            <person name="Cirillo D.M."/>
        </authorList>
    </citation>
    <scope>NUCLEOTIDE SEQUENCE [LARGE SCALE GENOMIC DNA]</scope>
    <source>
        <strain evidence="4 5">CCUG37673</strain>
    </source>
</reference>
<dbReference type="OrthoDB" id="3796539at2"/>
<dbReference type="PROSITE" id="PS50043">
    <property type="entry name" value="HTH_LUXR_2"/>
    <property type="match status" value="1"/>
</dbReference>
<dbReference type="InterPro" id="IPR011990">
    <property type="entry name" value="TPR-like_helical_dom_sf"/>
</dbReference>
<keyword evidence="5" id="KW-1185">Reference proteome</keyword>
<dbReference type="PANTHER" id="PTHR16305">
    <property type="entry name" value="TESTICULAR SOLUBLE ADENYLYL CYCLASE"/>
    <property type="match status" value="1"/>
</dbReference>
<dbReference type="InterPro" id="IPR019734">
    <property type="entry name" value="TPR_rpt"/>
</dbReference>
<sequence>MPSRLVVRPEEAQAVTALLESAAEEPTGLIAEGEPGIGKTTLCLSTIELAKERGFRVLSARPAEAESVLAYASLADLLSAVHPSIWIGLPAPQRLAIDRVLLRAEAEDSTTDQRAVGAGFLSVIDLLAETSPVLLVLDDLQWLDPSSQKVIAFAARRLSAGVGVFATVRAESDDDSSPASWLHLPRPDGLQRIRIRPLSLGGLNAVITQRLGRSLSRPAIVRIQEVSGGNPFYALELAMAMDSGAGGSDLPLPMTLTELVRARIGGIDDAAREVLLVMACHGTPSVELAARATGLTVEDVVARLEDVEAKGIIGIDGHRLRFTHPLLAKGFYTDVTPPRRRAMHRRLAEIVDEPELKARHLAMAATHGDELTLMALDEAADMARSRGAPAAAAELLDLAIGLGGGTPERRILSAAYHFDAGEPARARTMLQDAIDRLEPGLRRAEAFSLLGHVASLNDNFEEAAGLLQQALPESHQDLALRVQILVSLSFALINAGSAEDAVTCIEEAVARADELGDRHALSQALGMRVVIRFMLGHGADTDSMQRAVALEDPEAESSAAFSPTVQNALMLAWTGDLERAQDEIMAIRRRCIERGEESELSFIDFHTVLIHLWIGSTAEATLIAEDAVERAYQLNGDLPLSVALSARAAVAAYAGDEETVRRDAADALAASNRCASRRLAEWPVTLLGFLEVSLGNYAAAIDTLAPLLNLLAAFPDSTELISASFVPDAAESYIQLGRLTDAEPVIAAVESNGRRLDRPWMKAVAGRCRAMLLAAQGDVDAATREVETALFEHARLPMPFEHARTQLLAGQLQRRQRQKDQAAGMLREALKVFEDLNTPLWADRARAELARADVGARRMSSLSPSEQRVAELAAAGMTNREVATALFISPKTVESNLARIYRKLNIHSRAELGRYMGELS</sequence>
<dbReference type="InterPro" id="IPR041664">
    <property type="entry name" value="AAA_16"/>
</dbReference>
<dbReference type="GO" id="GO:0003677">
    <property type="term" value="F:DNA binding"/>
    <property type="evidence" value="ECO:0007669"/>
    <property type="project" value="InterPro"/>
</dbReference>
<dbReference type="AlphaFoldDB" id="A0A2A7MRH7"/>
<gene>
    <name evidence="4" type="ORF">CQY20_27090</name>
</gene>
<evidence type="ECO:0000313" key="4">
    <source>
        <dbReference type="EMBL" id="PEG34117.1"/>
    </source>
</evidence>
<dbReference type="PANTHER" id="PTHR16305:SF35">
    <property type="entry name" value="TRANSCRIPTIONAL ACTIVATOR DOMAIN"/>
    <property type="match status" value="1"/>
</dbReference>
<dbReference type="InterPro" id="IPR036388">
    <property type="entry name" value="WH-like_DNA-bd_sf"/>
</dbReference>
<accession>A0A2A7MRH7</accession>
<evidence type="ECO:0000256" key="1">
    <source>
        <dbReference type="ARBA" id="ARBA00022741"/>
    </source>
</evidence>
<dbReference type="GO" id="GO:0006355">
    <property type="term" value="P:regulation of DNA-templated transcription"/>
    <property type="evidence" value="ECO:0007669"/>
    <property type="project" value="InterPro"/>
</dbReference>
<dbReference type="SMART" id="SM00421">
    <property type="entry name" value="HTH_LUXR"/>
    <property type="match status" value="1"/>
</dbReference>
<name>A0A2A7MRH7_MYCAG</name>
<protein>
    <submittedName>
        <fullName evidence="4">LuxR family transcriptional regulator</fullName>
    </submittedName>
</protein>
<organism evidence="4 5">
    <name type="scientific">Mycolicibacterium agri</name>
    <name type="common">Mycobacterium agri</name>
    <dbReference type="NCBI Taxonomy" id="36811"/>
    <lineage>
        <taxon>Bacteria</taxon>
        <taxon>Bacillati</taxon>
        <taxon>Actinomycetota</taxon>
        <taxon>Actinomycetes</taxon>
        <taxon>Mycobacteriales</taxon>
        <taxon>Mycobacteriaceae</taxon>
        <taxon>Mycolicibacterium</taxon>
    </lineage>
</organism>
<dbReference type="Proteomes" id="UP000220914">
    <property type="component" value="Unassembled WGS sequence"/>
</dbReference>
<proteinExistence type="predicted"/>
<keyword evidence="1" id="KW-0547">Nucleotide-binding</keyword>
<dbReference type="InterPro" id="IPR016032">
    <property type="entry name" value="Sig_transdc_resp-reg_C-effctor"/>
</dbReference>
<comment type="caution">
    <text evidence="4">The sequence shown here is derived from an EMBL/GenBank/DDBJ whole genome shotgun (WGS) entry which is preliminary data.</text>
</comment>
<dbReference type="SUPFAM" id="SSF46894">
    <property type="entry name" value="C-terminal effector domain of the bipartite response regulators"/>
    <property type="match status" value="1"/>
</dbReference>
<dbReference type="SUPFAM" id="SSF52540">
    <property type="entry name" value="P-loop containing nucleoside triphosphate hydrolases"/>
    <property type="match status" value="1"/>
</dbReference>
<dbReference type="InterPro" id="IPR027417">
    <property type="entry name" value="P-loop_NTPase"/>
</dbReference>
<dbReference type="Gene3D" id="3.40.50.300">
    <property type="entry name" value="P-loop containing nucleotide triphosphate hydrolases"/>
    <property type="match status" value="1"/>
</dbReference>
<dbReference type="SUPFAM" id="SSF48452">
    <property type="entry name" value="TPR-like"/>
    <property type="match status" value="2"/>
</dbReference>
<dbReference type="CDD" id="cd06170">
    <property type="entry name" value="LuxR_C_like"/>
    <property type="match status" value="1"/>
</dbReference>
<dbReference type="Gene3D" id="1.10.10.10">
    <property type="entry name" value="Winged helix-like DNA-binding domain superfamily/Winged helix DNA-binding domain"/>
    <property type="match status" value="1"/>
</dbReference>
<dbReference type="Pfam" id="PF00196">
    <property type="entry name" value="GerE"/>
    <property type="match status" value="1"/>
</dbReference>
<dbReference type="GO" id="GO:0004016">
    <property type="term" value="F:adenylate cyclase activity"/>
    <property type="evidence" value="ECO:0007669"/>
    <property type="project" value="TreeGrafter"/>
</dbReference>
<feature type="domain" description="HTH luxR-type" evidence="3">
    <location>
        <begin position="855"/>
        <end position="920"/>
    </location>
</feature>
<dbReference type="RefSeq" id="WP_097943355.1">
    <property type="nucleotide sequence ID" value="NZ_BLKS01000001.1"/>
</dbReference>
<dbReference type="PROSITE" id="PS00622">
    <property type="entry name" value="HTH_LUXR_1"/>
    <property type="match status" value="1"/>
</dbReference>
<dbReference type="GO" id="GO:0005737">
    <property type="term" value="C:cytoplasm"/>
    <property type="evidence" value="ECO:0007669"/>
    <property type="project" value="TreeGrafter"/>
</dbReference>
<dbReference type="GO" id="GO:0005524">
    <property type="term" value="F:ATP binding"/>
    <property type="evidence" value="ECO:0007669"/>
    <property type="project" value="UniProtKB-KW"/>
</dbReference>
<dbReference type="PRINTS" id="PR00038">
    <property type="entry name" value="HTHLUXR"/>
</dbReference>
<evidence type="ECO:0000256" key="2">
    <source>
        <dbReference type="ARBA" id="ARBA00022840"/>
    </source>
</evidence>